<protein>
    <submittedName>
        <fullName evidence="1">Uncharacterized protein</fullName>
    </submittedName>
</protein>
<proteinExistence type="predicted"/>
<accession>A0A7T8G1Y1</accession>
<sequence length="796" mass="86302">MGASNSKIEYINNYEINNTGSNNSIPIGDIKQGGSSSKATLDAAVEASVPFTTGMNPTPGFFGKLKGVFDKAKVFMKNNPQIVNVAKEIATGAIKLAGNNAEEKQEAEEVYEEAANLGDADSLVKGDNLVKGEFIQKVALLQKKNVENLPKMNDAFETVTQGASGIRNAEVTSEITRSNVLALAGRLSDTEVENKDEILALGGNRLGICVGIPKPEPDMLTNTIESTVTKFGKVSTVRDQALDAKKRTMHTQFKVLHNESRQVAKSGIVPNNRFTAVTYVGLINEHAADSSVAVFGSSFKTNGTLVKKLKKAAVNTVTKEAIDSVVILPNAYSLPKFIGELPDQTRKYTVVLSGYFTAIDQPFRTDGRAVSVGVLYNTLDDRVLYNPGFMANIDNRPKSKELVSKLYSSPEGFQSDQPFSFSYDDPIQYGSFTVTKTRDSQASPMLSDAGSQPVSATNLKEEIGNILGTDTNISAKVKAAINAIADFATVDNTRDVKSTQEYASALEAVDSIGSEDGGSKVTAALLKVIDALAQRSTLYMGDDMASAAPAAPAQTFSYLSSFQITCNLSAAKYITTGDLINGSSGGKPFNCVMVVNQGENQEITITVTGIHLEVTPLQAPLTLRKMGQPYEGKILEALGTISDGFASSDPQEIDNVWGWVIEPFINYLERIAAHHIKTGAAYNHSVDVVKYCLGKSGLDPMPETAMKEYIYQLILSARKWMSDEGPLKPYTPICRQAIAMHFMEHVVPNTNYHIDVYTINEKLLIDEYVKDVDEYNKKLSVAIDKPYFGEKITIDG</sequence>
<organism evidence="1">
    <name type="scientific">French Guiana reovirus</name>
    <dbReference type="NCBI Taxonomy" id="2803189"/>
    <lineage>
        <taxon>Viruses</taxon>
        <taxon>Riboviria</taxon>
        <taxon>Orthornavirae</taxon>
        <taxon>Duplornaviricota</taxon>
        <taxon>Resentoviricetes</taxon>
        <taxon>Reovirales</taxon>
    </lineage>
</organism>
<dbReference type="EMBL" id="MT792646">
    <property type="protein sequence ID" value="QQP18678.1"/>
    <property type="molecule type" value="Genomic_RNA"/>
</dbReference>
<reference evidence="1" key="1">
    <citation type="journal article" date="2020" name="Microorganisms">
        <title>Comparative Metagenomics of Palearctic and Neotropical Avian Cloacal Viromes Reveal Geographic Bias in Virus Discovery.</title>
        <authorList>
            <person name="Truchado D.A."/>
            <person name="Llanos-Garrido A."/>
            <person name="Oropesa-Olmedo D.A."/>
            <person name="Cerrada B."/>
            <person name="Cea P."/>
            <person name="Moens M.A.J."/>
            <person name="Gomez-Lucia E."/>
            <person name="Domenech A."/>
            <person name="Mila B."/>
            <person name="Perez-Tris J."/>
            <person name="Cadar D."/>
            <person name="Benitez L."/>
        </authorList>
    </citation>
    <scope>NUCLEOTIDE SEQUENCE</scope>
    <source>
        <strain evidence="1">P1m2</strain>
    </source>
</reference>
<name>A0A7T8G1Y1_9REOV</name>
<evidence type="ECO:0000313" key="1">
    <source>
        <dbReference type="EMBL" id="QQP18678.1"/>
    </source>
</evidence>